<keyword evidence="10 15" id="KW-0238">DNA-binding</keyword>
<protein>
    <recommendedName>
        <fullName evidence="15 16">Replication protein E1</fullName>
        <ecNumber evidence="15 16">5.6.2.4</ecNumber>
    </recommendedName>
    <alternativeName>
        <fullName evidence="15">ATP-dependent helicase E1</fullName>
    </alternativeName>
    <alternativeName>
        <fullName evidence="15">DNA 3'-5' helicase E1</fullName>
    </alternativeName>
</protein>
<keyword evidence="5 15" id="KW-0235">DNA replication</keyword>
<dbReference type="Pfam" id="PF20450">
    <property type="entry name" value="PPV_E1_DBD"/>
    <property type="match status" value="1"/>
</dbReference>
<dbReference type="InterPro" id="IPR037102">
    <property type="entry name" value="Znf_lg_T-Ag_D1_dom_sf"/>
</dbReference>
<evidence type="ECO:0000256" key="9">
    <source>
        <dbReference type="ARBA" id="ARBA00022840"/>
    </source>
</evidence>
<dbReference type="GO" id="GO:0005524">
    <property type="term" value="F:ATP binding"/>
    <property type="evidence" value="ECO:0007669"/>
    <property type="project" value="UniProtKB-UniRule"/>
</dbReference>
<dbReference type="InterPro" id="IPR046935">
    <property type="entry name" value="PPV_E1_DBD_sf"/>
</dbReference>
<feature type="modified residue" description="Phosphoserine; by host" evidence="15">
    <location>
        <position position="99"/>
    </location>
</feature>
<keyword evidence="8 15" id="KW-0347">Helicase</keyword>
<dbReference type="GO" id="GO:0042025">
    <property type="term" value="C:host cell nucleus"/>
    <property type="evidence" value="ECO:0007669"/>
    <property type="project" value="UniProtKB-SubCell"/>
</dbReference>
<keyword evidence="2 15" id="KW-0244">Early protein</keyword>
<keyword evidence="3 15" id="KW-0597">Phosphoprotein</keyword>
<evidence type="ECO:0000256" key="3">
    <source>
        <dbReference type="ARBA" id="ARBA00022553"/>
    </source>
</evidence>
<dbReference type="InterPro" id="IPR027417">
    <property type="entry name" value="P-loop_NTPase"/>
</dbReference>
<dbReference type="Gene3D" id="3.40.50.300">
    <property type="entry name" value="P-loop containing nucleotide triphosphate hydrolases"/>
    <property type="match status" value="1"/>
</dbReference>
<evidence type="ECO:0000256" key="11">
    <source>
        <dbReference type="ARBA" id="ARBA00023235"/>
    </source>
</evidence>
<gene>
    <name evidence="15" type="primary">E1</name>
</gene>
<comment type="catalytic activity">
    <reaction evidence="12 15">
        <text>Couples ATP hydrolysis with the unwinding of duplex DNA by translocating in the 3'-5' direction.</text>
        <dbReference type="EC" id="5.6.2.4"/>
    </reaction>
</comment>
<evidence type="ECO:0000256" key="13">
    <source>
        <dbReference type="ARBA" id="ARBA00048988"/>
    </source>
</evidence>
<keyword evidence="4 15" id="KW-1048">Host nucleus</keyword>
<dbReference type="InterPro" id="IPR014000">
    <property type="entry name" value="PPV_DNA_helicase_E1_N"/>
</dbReference>
<evidence type="ECO:0000256" key="5">
    <source>
        <dbReference type="ARBA" id="ARBA00022705"/>
    </source>
</evidence>
<comment type="PTM">
    <text evidence="15">Phosphorylated.</text>
</comment>
<evidence type="ECO:0000256" key="12">
    <source>
        <dbReference type="ARBA" id="ARBA00034617"/>
    </source>
</evidence>
<comment type="function">
    <text evidence="16">ATP-dependent DNA helicase required for initiation of viral DNA replication. It forms a complex with the viral E2 protein. The E1-E2 complex binds to the replication origin which contains binding sites for both proteins.</text>
</comment>
<evidence type="ECO:0000256" key="15">
    <source>
        <dbReference type="HAMAP-Rule" id="MF_04000"/>
    </source>
</evidence>
<dbReference type="Gene3D" id="3.40.1310.10">
    <property type="match status" value="1"/>
</dbReference>
<dbReference type="InterPro" id="IPR046832">
    <property type="entry name" value="PPV_E1_DBD"/>
</dbReference>
<evidence type="ECO:0000256" key="4">
    <source>
        <dbReference type="ARBA" id="ARBA00022562"/>
    </source>
</evidence>
<comment type="subcellular location">
    <subcellularLocation>
        <location evidence="1 15">Host nucleus</location>
    </subcellularLocation>
</comment>
<feature type="short sequence motif" description="Nuclear export signal" evidence="15">
    <location>
        <begin position="98"/>
        <end position="107"/>
    </location>
</feature>
<dbReference type="SUPFAM" id="SSF55464">
    <property type="entry name" value="Origin of replication-binding domain, RBD-like"/>
    <property type="match status" value="1"/>
</dbReference>
<sequence>MGDKGTDSSSSIEEGCSGWYLVTEAECKDDLNDLEALFDGSTDGSDISQLIDDRDEVDQGNSLALFNQQLLEDNEQQLVDLKRKYLTPSPKQTSIVDLSPQLESVSISSSARNSKRRLFQDSGIGNETEDILSEVVQVQNTSSDVSDTEAVQNGTVVVPNGDAFCLDLLRSSNKRACALAKFKKEFGISFTELTRTYKSDKTCCTSWVCVAFLVGEELVAAAKTLLQQHCEYFQIVQPTVAPIVTVLLLLECKSAKSRETLFKLLASMLPPPPNVSEVQLMADPPKIRSLPTALYFYKNSLSNISFKHGSWPDWLAKQVLVSHQSASETFDFGTMVQWAYDNELFDEPEIAYNYATFAEVDPNAAAWLKSNSQLKFVKDCASMVKLYKRQEMRNMSMPQWIDRCCSKVQEEGDWKSIAKFLKYQGINLLEFLGALRMFFKGIPKKNCLAIHGPPDTGKSYFCYSLISFLEGRVISFMNSRSQFWLQPLMDTKIGFLDDATSACWDYMDVYMRNALDGNKICLDSKHRAPMQIKLPPLLVTTNVDVKGEAMYRYLHSRVTTFKFPNPLPLNDSGEPVYQFTHCTWKSFFTKLRKQLDLECIEEEGDGDSQRTFRCSAGTASDSL</sequence>
<feature type="cross-link" description="Glycyl lysine isopeptide (Lys-Gly) (interchain with G-Cter in SUMO)" evidence="15">
    <location>
        <position position="533"/>
    </location>
</feature>
<keyword evidence="19" id="KW-1185">Reference proteome</keyword>
<keyword evidence="15" id="KW-0832">Ubl conjugation</keyword>
<feature type="domain" description="SF3 helicase" evidence="17">
    <location>
        <begin position="423"/>
        <end position="576"/>
    </location>
</feature>
<dbReference type="Pfam" id="PF00524">
    <property type="entry name" value="PPV_E1_N"/>
    <property type="match status" value="1"/>
</dbReference>
<keyword evidence="9 15" id="KW-0067">ATP-binding</keyword>
<dbReference type="SUPFAM" id="SSF52540">
    <property type="entry name" value="P-loop containing nucleoside triphosphate hydrolases"/>
    <property type="match status" value="1"/>
</dbReference>
<dbReference type="Pfam" id="PF00519">
    <property type="entry name" value="PPV_E1_C"/>
    <property type="match status" value="1"/>
</dbReference>
<proteinExistence type="inferred from homology"/>
<evidence type="ECO:0000256" key="1">
    <source>
        <dbReference type="ARBA" id="ARBA00004147"/>
    </source>
</evidence>
<comment type="catalytic activity">
    <reaction evidence="13 15 16">
        <text>ATP + H2O = ADP + phosphate + H(+)</text>
        <dbReference type="Rhea" id="RHEA:13065"/>
        <dbReference type="ChEBI" id="CHEBI:15377"/>
        <dbReference type="ChEBI" id="CHEBI:15378"/>
        <dbReference type="ChEBI" id="CHEBI:30616"/>
        <dbReference type="ChEBI" id="CHEBI:43474"/>
        <dbReference type="ChEBI" id="CHEBI:456216"/>
        <dbReference type="EC" id="5.6.2.4"/>
    </reaction>
</comment>
<keyword evidence="7 15" id="KW-0378">Hydrolase</keyword>
<dbReference type="EMBL" id="KF857586">
    <property type="protein sequence ID" value="AHM27268.1"/>
    <property type="molecule type" value="Genomic_DNA"/>
</dbReference>
<comment type="PTM">
    <text evidence="15">Sumoylated.</text>
</comment>
<feature type="binding site" evidence="15">
    <location>
        <begin position="452"/>
        <end position="459"/>
    </location>
    <ligand>
        <name>ATP</name>
        <dbReference type="ChEBI" id="CHEBI:30616"/>
    </ligand>
</feature>
<evidence type="ECO:0000259" key="17">
    <source>
        <dbReference type="PROSITE" id="PS51206"/>
    </source>
</evidence>
<evidence type="ECO:0000256" key="7">
    <source>
        <dbReference type="ARBA" id="ARBA00022801"/>
    </source>
</evidence>
<organism evidence="18 19">
    <name type="scientific">Vulpes vulpes papillomavirus 1</name>
    <dbReference type="NCBI Taxonomy" id="1163709"/>
    <lineage>
        <taxon>Viruses</taxon>
        <taxon>Monodnaviria</taxon>
        <taxon>Shotokuvirae</taxon>
        <taxon>Cossaviricota</taxon>
        <taxon>Papovaviricetes</taxon>
        <taxon>Zurhausenvirales</taxon>
        <taxon>Papillomaviridae</taxon>
        <taxon>Firstpapillomavirinae</taxon>
        <taxon>Treisetapapillomavirus</taxon>
        <taxon>Treisetapapillomavirus 1</taxon>
    </lineage>
</organism>
<evidence type="ECO:0000256" key="6">
    <source>
        <dbReference type="ARBA" id="ARBA00022741"/>
    </source>
</evidence>
<comment type="similarity">
    <text evidence="15 16">Belongs to the papillomaviridae E1 protein family.</text>
</comment>
<dbReference type="GO" id="GO:0006260">
    <property type="term" value="P:DNA replication"/>
    <property type="evidence" value="ECO:0007669"/>
    <property type="project" value="UniProtKB-UniRule"/>
</dbReference>
<accession>A0A0A7BW90</accession>
<name>A0A0A7BW90_9PAPI</name>
<dbReference type="HAMAP" id="MF_04000">
    <property type="entry name" value="PPV_E1"/>
    <property type="match status" value="1"/>
</dbReference>
<evidence type="ECO:0000313" key="19">
    <source>
        <dbReference type="Proteomes" id="UP000125000"/>
    </source>
</evidence>
<dbReference type="GO" id="GO:0016887">
    <property type="term" value="F:ATP hydrolysis activity"/>
    <property type="evidence" value="ECO:0007669"/>
    <property type="project" value="RHEA"/>
</dbReference>
<reference evidence="18 19" key="1">
    <citation type="submission" date="2013-11" db="EMBL/GenBank/DDBJ databases">
        <title>Exploring papillomavirus diversity in European mammals.</title>
        <authorList>
            <person name="Mengual-Chulia B."/>
            <person name="Bravo I.G."/>
        </authorList>
    </citation>
    <scope>NUCLEOTIDE SEQUENCE [LARGE SCALE GENOMIC DNA]</scope>
    <source>
        <strain evidence="18">ILAT 93957</strain>
    </source>
</reference>
<dbReference type="EC" id="5.6.2.4" evidence="15 16"/>
<dbReference type="Proteomes" id="UP000125000">
    <property type="component" value="Segment"/>
</dbReference>
<evidence type="ECO:0000256" key="8">
    <source>
        <dbReference type="ARBA" id="ARBA00022806"/>
    </source>
</evidence>
<dbReference type="PIRSF" id="PIRSF003383">
    <property type="entry name" value="Rep_E1_papillomaV"/>
    <property type="match status" value="1"/>
</dbReference>
<feature type="short sequence motif" description="Nuclear localization signal" evidence="15">
    <location>
        <begin position="82"/>
        <end position="84"/>
    </location>
</feature>
<dbReference type="OrthoDB" id="4795at10239"/>
<dbReference type="PROSITE" id="PS51206">
    <property type="entry name" value="SF3_HELICASE_1"/>
    <property type="match status" value="1"/>
</dbReference>
<keyword evidence="11 15" id="KW-0413">Isomerase</keyword>
<comment type="subunit">
    <text evidence="15">Can form hexamers. Interacts with E2 protein; this interaction increases E1 DNA binding specificity. Interacts with host DNA polymerase subunit POLA2. Interacts with host single stranded DNA-binding protein RPA1. Interacts with host TOP1; this interaction stimulates the enzymatic activity of TOP1.</text>
</comment>
<dbReference type="InterPro" id="IPR016393">
    <property type="entry name" value="Rep_E1_papillomaV"/>
</dbReference>
<keyword evidence="15" id="KW-1017">Isopeptide bond</keyword>
<evidence type="ECO:0000256" key="16">
    <source>
        <dbReference type="PIRNR" id="PIRNR003383"/>
    </source>
</evidence>
<dbReference type="InterPro" id="IPR014015">
    <property type="entry name" value="Helicase_SF3_DNA-vir"/>
</dbReference>
<feature type="modified residue" description="Phosphoserine; by host" evidence="15">
    <location>
        <position position="89"/>
    </location>
</feature>
<keyword evidence="6 15" id="KW-0547">Nucleotide-binding</keyword>
<evidence type="ECO:0000256" key="14">
    <source>
        <dbReference type="ARBA" id="ARBA00093297"/>
    </source>
</evidence>
<evidence type="ECO:0000313" key="18">
    <source>
        <dbReference type="EMBL" id="AHM27268.1"/>
    </source>
</evidence>
<evidence type="ECO:0000256" key="10">
    <source>
        <dbReference type="ARBA" id="ARBA00023125"/>
    </source>
</evidence>
<comment type="caution">
    <text evidence="15">Lacks conserved residue(s) required for the propagation of feature annotation.</text>
</comment>
<evidence type="ECO:0000256" key="2">
    <source>
        <dbReference type="ARBA" id="ARBA00022518"/>
    </source>
</evidence>
<dbReference type="GO" id="GO:0043138">
    <property type="term" value="F:3'-5' DNA helicase activity"/>
    <property type="evidence" value="ECO:0007669"/>
    <property type="project" value="UniProtKB-UniRule"/>
</dbReference>
<dbReference type="Gene3D" id="1.10.10.510">
    <property type="entry name" value="Zinc finger, large T-antigen D1 domain"/>
    <property type="match status" value="1"/>
</dbReference>
<dbReference type="GO" id="GO:0003677">
    <property type="term" value="F:DNA binding"/>
    <property type="evidence" value="ECO:0007669"/>
    <property type="project" value="UniProtKB-UniRule"/>
</dbReference>
<comment type="function">
    <text evidence="14 15">ATP-dependent DNA 3'-5' helicase required for initiation of viral DNA replication. It forms a complex with the viral E2 protein. The E1-E2 complex binds to the replication origin which contains binding sites for both proteins. During the initial step, a dimer of E1 interacts with a dimer of protein E2 leading to a complex that binds the viral origin of replication with high specificity. Then, a second dimer of E1 displaces the E2 dimer in an ATP-dependent manner to form the E1 tetramer. Following this, two E1 monomers are added to each half of the site, which results in the formation of two E1 trimers on the viral ori. Subsequently, two hexamers will be created. The double hexamer acts as a bi-directional helicase machinery and unwinds the viral DNA and then recruits the host DNA polymerase to start replication.</text>
</comment>
<dbReference type="InterPro" id="IPR001177">
    <property type="entry name" value="PPV_DNA_helicase_E1_C"/>
</dbReference>